<dbReference type="PANTHER" id="PTHR43727:SF2">
    <property type="entry name" value="GROUP IV DECARBOXYLASE"/>
    <property type="match status" value="1"/>
</dbReference>
<keyword evidence="2" id="KW-0210">Decarboxylase</keyword>
<dbReference type="Gene3D" id="2.40.37.10">
    <property type="entry name" value="Lyase, Ornithine Decarboxylase, Chain A, domain 1"/>
    <property type="match status" value="1"/>
</dbReference>
<dbReference type="HOGENOM" id="CLU_026444_0_2_0"/>
<gene>
    <name evidence="9" type="ordered locus">Caka_1808</name>
</gene>
<evidence type="ECO:0000259" key="8">
    <source>
        <dbReference type="Pfam" id="PF02784"/>
    </source>
</evidence>
<feature type="domain" description="Orn/DAP/Arg decarboxylase 2 N-terminal" evidence="8">
    <location>
        <begin position="50"/>
        <end position="271"/>
    </location>
</feature>
<dbReference type="Pfam" id="PF00278">
    <property type="entry name" value="Orn_DAP_Arg_deC"/>
    <property type="match status" value="1"/>
</dbReference>
<dbReference type="InterPro" id="IPR000183">
    <property type="entry name" value="Orn/DAP/Arg_de-COase"/>
</dbReference>
<dbReference type="Gene3D" id="3.20.20.10">
    <property type="entry name" value="Alanine racemase"/>
    <property type="match status" value="1"/>
</dbReference>
<reference evidence="9 10" key="1">
    <citation type="journal article" date="2010" name="Stand. Genomic Sci.">
        <title>Complete genome sequence of Coraliomargarita akajimensis type strain (04OKA010-24).</title>
        <authorList>
            <person name="Mavromatis K."/>
            <person name="Abt B."/>
            <person name="Brambilla E."/>
            <person name="Lapidus A."/>
            <person name="Copeland A."/>
            <person name="Deshpande S."/>
            <person name="Nolan M."/>
            <person name="Lucas S."/>
            <person name="Tice H."/>
            <person name="Cheng J.F."/>
            <person name="Han C."/>
            <person name="Detter J.C."/>
            <person name="Woyke T."/>
            <person name="Goodwin L."/>
            <person name="Pitluck S."/>
            <person name="Held B."/>
            <person name="Brettin T."/>
            <person name="Tapia R."/>
            <person name="Ivanova N."/>
            <person name="Mikhailova N."/>
            <person name="Pati A."/>
            <person name="Liolios K."/>
            <person name="Chen A."/>
            <person name="Palaniappan K."/>
            <person name="Land M."/>
            <person name="Hauser L."/>
            <person name="Chang Y.J."/>
            <person name="Jeffries C.D."/>
            <person name="Rohde M."/>
            <person name="Goker M."/>
            <person name="Bristow J."/>
            <person name="Eisen J.A."/>
            <person name="Markowitz V."/>
            <person name="Hugenholtz P."/>
            <person name="Klenk H.P."/>
            <person name="Kyrpides N.C."/>
        </authorList>
    </citation>
    <scope>NUCLEOTIDE SEQUENCE [LARGE SCALE GENOMIC DNA]</scope>
    <source>
        <strain evidence="10">DSM 45221 / IAM 15411 / JCM 23193 / KCTC 12865</strain>
    </source>
</reference>
<organism evidence="9 10">
    <name type="scientific">Coraliomargarita akajimensis (strain DSM 45221 / IAM 15411 / JCM 23193 / KCTC 12865 / 04OKA010-24)</name>
    <dbReference type="NCBI Taxonomy" id="583355"/>
    <lineage>
        <taxon>Bacteria</taxon>
        <taxon>Pseudomonadati</taxon>
        <taxon>Verrucomicrobiota</taxon>
        <taxon>Opitutia</taxon>
        <taxon>Puniceicoccales</taxon>
        <taxon>Coraliomargaritaceae</taxon>
        <taxon>Coraliomargarita</taxon>
    </lineage>
</organism>
<dbReference type="PANTHER" id="PTHR43727">
    <property type="entry name" value="DIAMINOPIMELATE DECARBOXYLASE"/>
    <property type="match status" value="1"/>
</dbReference>
<dbReference type="InterPro" id="IPR009006">
    <property type="entry name" value="Ala_racemase/Decarboxylase_C"/>
</dbReference>
<evidence type="ECO:0000259" key="7">
    <source>
        <dbReference type="Pfam" id="PF00278"/>
    </source>
</evidence>
<dbReference type="CDD" id="cd06828">
    <property type="entry name" value="PLPDE_III_DapDC"/>
    <property type="match status" value="1"/>
</dbReference>
<dbReference type="OrthoDB" id="9802241at2"/>
<sequence>MTDFTKPRFLQYTTARQIADQFGSPVYVYDMATLKANAADVLAFPNAYGLTARYAMKASPNAAILRIFNEAGLHIDASSGYEVRRAIAAGYTPEKISLSTQELPTDFAELYELGIEINACSLSQLERFGQAFPGRSIGVRFNPGAGSGGNNRTNVGGPASSFGIWHEWIDQVQEIVARYDLKVIRIHTHIGSGSDPKVWQKISSMSLELVRQFPDVVSLNLGGGYKVARMADEVSTDLQQCGEPVADKFREFAAETGREIRLEIEPGTYLLANACSVLSMVQDKVSTGREGYEFLKLNTGMTEVLRPSIYGAQHPIFILKEATPTETCDYMIAGHCCESGDILTPASGDPELLATRTLPVTEIGDLCVIDGSGAYCSAMSTKNYNSYPEAAEVMLDEANRPHLIRKRQDPQALWANELPMA</sequence>
<dbReference type="InterPro" id="IPR002986">
    <property type="entry name" value="DAP_deCOOHase_LysA"/>
</dbReference>
<protein>
    <submittedName>
        <fullName evidence="9">Diaminopimelate decarboxylase</fullName>
        <ecNumber evidence="9">4.1.1.20</ecNumber>
    </submittedName>
</protein>
<dbReference type="InterPro" id="IPR022644">
    <property type="entry name" value="De-COase2_N"/>
</dbReference>
<dbReference type="InterPro" id="IPR022643">
    <property type="entry name" value="De-COase2_C"/>
</dbReference>
<dbReference type="KEGG" id="caa:Caka_1808"/>
<proteinExistence type="inferred from homology"/>
<evidence type="ECO:0000256" key="2">
    <source>
        <dbReference type="ARBA" id="ARBA00022793"/>
    </source>
</evidence>
<dbReference type="InterPro" id="IPR029066">
    <property type="entry name" value="PLP-binding_barrel"/>
</dbReference>
<accession>D5EK78</accession>
<dbReference type="STRING" id="583355.Caka_1808"/>
<feature type="active site" description="Proton donor" evidence="5">
    <location>
        <position position="337"/>
    </location>
</feature>
<dbReference type="EMBL" id="CP001998">
    <property type="protein sequence ID" value="ADE54827.1"/>
    <property type="molecule type" value="Genomic_DNA"/>
</dbReference>
<evidence type="ECO:0000313" key="10">
    <source>
        <dbReference type="Proteomes" id="UP000000925"/>
    </source>
</evidence>
<evidence type="ECO:0000256" key="5">
    <source>
        <dbReference type="PIRSR" id="PIRSR600183-50"/>
    </source>
</evidence>
<evidence type="ECO:0000256" key="3">
    <source>
        <dbReference type="ARBA" id="ARBA00022898"/>
    </source>
</evidence>
<name>D5EK78_CORAD</name>
<evidence type="ECO:0000256" key="1">
    <source>
        <dbReference type="ARBA" id="ARBA00001933"/>
    </source>
</evidence>
<keyword evidence="3 5" id="KW-0663">Pyridoxal phosphate</keyword>
<dbReference type="PRINTS" id="PR01181">
    <property type="entry name" value="DAPDCRBXLASE"/>
</dbReference>
<dbReference type="EC" id="4.1.1.20" evidence="9"/>
<keyword evidence="10" id="KW-1185">Reference proteome</keyword>
<dbReference type="GO" id="GO:0009089">
    <property type="term" value="P:lysine biosynthetic process via diaminopimelate"/>
    <property type="evidence" value="ECO:0007669"/>
    <property type="project" value="InterPro"/>
</dbReference>
<dbReference type="GO" id="GO:0008836">
    <property type="term" value="F:diaminopimelate decarboxylase activity"/>
    <property type="evidence" value="ECO:0007669"/>
    <property type="project" value="UniProtKB-EC"/>
</dbReference>
<comment type="similarity">
    <text evidence="6">Belongs to the Orn/Lys/Arg decarboxylase class-II family.</text>
</comment>
<feature type="domain" description="Orn/DAP/Arg decarboxylase 2 C-terminal" evidence="7">
    <location>
        <begin position="27"/>
        <end position="372"/>
    </location>
</feature>
<comment type="cofactor">
    <cofactor evidence="1 5">
        <name>pyridoxal 5'-phosphate</name>
        <dbReference type="ChEBI" id="CHEBI:597326"/>
    </cofactor>
</comment>
<dbReference type="RefSeq" id="WP_013043549.1">
    <property type="nucleotide sequence ID" value="NC_014008.1"/>
</dbReference>
<evidence type="ECO:0000256" key="6">
    <source>
        <dbReference type="RuleBase" id="RU003737"/>
    </source>
</evidence>
<dbReference type="SUPFAM" id="SSF51419">
    <property type="entry name" value="PLP-binding barrel"/>
    <property type="match status" value="1"/>
</dbReference>
<keyword evidence="4 9" id="KW-0456">Lyase</keyword>
<dbReference type="SUPFAM" id="SSF50621">
    <property type="entry name" value="Alanine racemase C-terminal domain-like"/>
    <property type="match status" value="1"/>
</dbReference>
<dbReference type="Pfam" id="PF02784">
    <property type="entry name" value="Orn_Arg_deC_N"/>
    <property type="match status" value="1"/>
</dbReference>
<dbReference type="eggNOG" id="COG0019">
    <property type="taxonomic scope" value="Bacteria"/>
</dbReference>
<evidence type="ECO:0000256" key="4">
    <source>
        <dbReference type="ARBA" id="ARBA00023239"/>
    </source>
</evidence>
<dbReference type="PRINTS" id="PR01179">
    <property type="entry name" value="ODADCRBXLASE"/>
</dbReference>
<dbReference type="Proteomes" id="UP000000925">
    <property type="component" value="Chromosome"/>
</dbReference>
<evidence type="ECO:0000313" key="9">
    <source>
        <dbReference type="EMBL" id="ADE54827.1"/>
    </source>
</evidence>
<dbReference type="AlphaFoldDB" id="D5EK78"/>
<feature type="modified residue" description="N6-(pyridoxal phosphate)lysine" evidence="5">
    <location>
        <position position="57"/>
    </location>
</feature>